<dbReference type="InterPro" id="IPR002483">
    <property type="entry name" value="PWI_dom"/>
</dbReference>
<sequence>MADSMRGADSTQDTRFKDKEAASIKATKFPAHFSDKVDLRKVNISVLRPWIAKRVTELMKFEDDVVVEYVYSMLEDRDKPPLLAASLAKERRRLGFCAATQMRPTGCVPSVRLQTPDHPHSNNPQHLADNGQVPDPRKMQVALVGFMDKYGAASFVDELWKLLLSAQATVGGVPAEFIEAKKKELEAQNRGGPGAAGLQNQMRQRAEALNDDYGRRDERRFDDRRGGYRRDDQDRGYGARGGYGGRDQGHGGRDQGYGGRGQGYGARDQGYAARERDHGYGNRGAPLAQPEEEEEVAQPEPKGEGRHAACQAPLTWPDEGVAQPTPKGRHASGS</sequence>
<dbReference type="SUPFAM" id="SSF101233">
    <property type="entry name" value="PWI domain"/>
    <property type="match status" value="2"/>
</dbReference>
<keyword evidence="5" id="KW-1185">Reference proteome</keyword>
<dbReference type="Gene3D" id="1.20.1390.10">
    <property type="entry name" value="PWI domain"/>
    <property type="match status" value="1"/>
</dbReference>
<feature type="compositionally biased region" description="Basic and acidic residues" evidence="2">
    <location>
        <begin position="208"/>
        <end position="237"/>
    </location>
</feature>
<dbReference type="PROSITE" id="PS51025">
    <property type="entry name" value="PWI"/>
    <property type="match status" value="1"/>
</dbReference>
<dbReference type="PANTHER" id="PTHR23148">
    <property type="entry name" value="SERINE/ARGININE REGULATED NUCLEAR MATRIX PROTEIN"/>
    <property type="match status" value="1"/>
</dbReference>
<evidence type="ECO:0000313" key="5">
    <source>
        <dbReference type="Proteomes" id="UP000279236"/>
    </source>
</evidence>
<dbReference type="GO" id="GO:0006397">
    <property type="term" value="P:mRNA processing"/>
    <property type="evidence" value="ECO:0007669"/>
    <property type="project" value="UniProtKB-KW"/>
</dbReference>
<dbReference type="AlphaFoldDB" id="A0A427XF79"/>
<feature type="region of interest" description="Disordered" evidence="2">
    <location>
        <begin position="208"/>
        <end position="334"/>
    </location>
</feature>
<dbReference type="OrthoDB" id="163257at2759"/>
<proteinExistence type="predicted"/>
<dbReference type="Pfam" id="PF01480">
    <property type="entry name" value="PWI"/>
    <property type="match status" value="2"/>
</dbReference>
<dbReference type="GO" id="GO:0048024">
    <property type="term" value="P:regulation of mRNA splicing, via spliceosome"/>
    <property type="evidence" value="ECO:0007669"/>
    <property type="project" value="TreeGrafter"/>
</dbReference>
<gene>
    <name evidence="4" type="ORF">EHS24_003078</name>
</gene>
<dbReference type="SMART" id="SM00311">
    <property type="entry name" value="PWI"/>
    <property type="match status" value="1"/>
</dbReference>
<comment type="caution">
    <text evidence="4">The sequence shown here is derived from an EMBL/GenBank/DDBJ whole genome shotgun (WGS) entry which is preliminary data.</text>
</comment>
<evidence type="ECO:0000256" key="1">
    <source>
        <dbReference type="ARBA" id="ARBA00022664"/>
    </source>
</evidence>
<dbReference type="GO" id="GO:0005681">
    <property type="term" value="C:spliceosomal complex"/>
    <property type="evidence" value="ECO:0007669"/>
    <property type="project" value="TreeGrafter"/>
</dbReference>
<evidence type="ECO:0000313" key="4">
    <source>
        <dbReference type="EMBL" id="RSH77525.1"/>
    </source>
</evidence>
<reference evidence="4 5" key="1">
    <citation type="submission" date="2018-11" db="EMBL/GenBank/DDBJ databases">
        <title>Genome sequence of Apiotrichum porosum DSM 27194.</title>
        <authorList>
            <person name="Aliyu H."/>
            <person name="Gorte O."/>
            <person name="Ochsenreither K."/>
        </authorList>
    </citation>
    <scope>NUCLEOTIDE SEQUENCE [LARGE SCALE GENOMIC DNA]</scope>
    <source>
        <strain evidence="4 5">DSM 27194</strain>
    </source>
</reference>
<dbReference type="InterPro" id="IPR052225">
    <property type="entry name" value="Ser/Arg_repetitive_matrix"/>
</dbReference>
<keyword evidence="1" id="KW-0507">mRNA processing</keyword>
<name>A0A427XF79_9TREE</name>
<dbReference type="RefSeq" id="XP_028472672.1">
    <property type="nucleotide sequence ID" value="XM_028618784.1"/>
</dbReference>
<evidence type="ECO:0000256" key="2">
    <source>
        <dbReference type="SAM" id="MobiDB-lite"/>
    </source>
</evidence>
<feature type="domain" description="PWI" evidence="3">
    <location>
        <begin position="26"/>
        <end position="180"/>
    </location>
</feature>
<dbReference type="GeneID" id="39587621"/>
<dbReference type="GO" id="GO:0003723">
    <property type="term" value="F:RNA binding"/>
    <property type="evidence" value="ECO:0007669"/>
    <property type="project" value="TreeGrafter"/>
</dbReference>
<dbReference type="PANTHER" id="PTHR23148:SF0">
    <property type="entry name" value="SERINE_ARGININE REPETITIVE MATRIX PROTEIN 1"/>
    <property type="match status" value="1"/>
</dbReference>
<organism evidence="4 5">
    <name type="scientific">Apiotrichum porosum</name>
    <dbReference type="NCBI Taxonomy" id="105984"/>
    <lineage>
        <taxon>Eukaryota</taxon>
        <taxon>Fungi</taxon>
        <taxon>Dikarya</taxon>
        <taxon>Basidiomycota</taxon>
        <taxon>Agaricomycotina</taxon>
        <taxon>Tremellomycetes</taxon>
        <taxon>Trichosporonales</taxon>
        <taxon>Trichosporonaceae</taxon>
        <taxon>Apiotrichum</taxon>
    </lineage>
</organism>
<protein>
    <recommendedName>
        <fullName evidence="3">PWI domain-containing protein</fullName>
    </recommendedName>
</protein>
<dbReference type="EMBL" id="RSCE01000015">
    <property type="protein sequence ID" value="RSH77525.1"/>
    <property type="molecule type" value="Genomic_DNA"/>
</dbReference>
<accession>A0A427XF79</accession>
<feature type="compositionally biased region" description="Gly residues" evidence="2">
    <location>
        <begin position="254"/>
        <end position="264"/>
    </location>
</feature>
<dbReference type="Proteomes" id="UP000279236">
    <property type="component" value="Unassembled WGS sequence"/>
</dbReference>
<dbReference type="STRING" id="105984.A0A427XF79"/>
<dbReference type="InterPro" id="IPR036483">
    <property type="entry name" value="PWI_dom_sf"/>
</dbReference>
<evidence type="ECO:0000259" key="3">
    <source>
        <dbReference type="PROSITE" id="PS51025"/>
    </source>
</evidence>